<dbReference type="EMBL" id="CP038638">
    <property type="protein sequence ID" value="QBY56140.1"/>
    <property type="molecule type" value="Genomic_DNA"/>
</dbReference>
<dbReference type="Proteomes" id="UP000295294">
    <property type="component" value="Plasmid unnamed3"/>
</dbReference>
<organism evidence="1 2">
    <name type="scientific">Cupriavidus oxalaticus</name>
    <dbReference type="NCBI Taxonomy" id="96344"/>
    <lineage>
        <taxon>Bacteria</taxon>
        <taxon>Pseudomonadati</taxon>
        <taxon>Pseudomonadota</taxon>
        <taxon>Betaproteobacteria</taxon>
        <taxon>Burkholderiales</taxon>
        <taxon>Burkholderiaceae</taxon>
        <taxon>Cupriavidus</taxon>
    </lineage>
</organism>
<evidence type="ECO:0000313" key="2">
    <source>
        <dbReference type="Proteomes" id="UP000295294"/>
    </source>
</evidence>
<dbReference type="AlphaFoldDB" id="A0A4P7LJ10"/>
<dbReference type="RefSeq" id="WP_135707305.1">
    <property type="nucleotide sequence ID" value="NZ_CP038638.1"/>
</dbReference>
<proteinExistence type="predicted"/>
<evidence type="ECO:0008006" key="3">
    <source>
        <dbReference type="Google" id="ProtNLM"/>
    </source>
</evidence>
<protein>
    <recommendedName>
        <fullName evidence="3">Antitermination protein Q</fullName>
    </recommendedName>
</protein>
<dbReference type="KEGG" id="cox:E0W60_34340"/>
<reference evidence="1 2" key="1">
    <citation type="submission" date="2019-03" db="EMBL/GenBank/DDBJ databases">
        <title>Efficiently degradation of phenoxyalkanoic acid herbicides by Cupriavidus oxalaticus strain X32.</title>
        <authorList>
            <person name="Sheng X."/>
        </authorList>
    </citation>
    <scope>NUCLEOTIDE SEQUENCE [LARGE SCALE GENOMIC DNA]</scope>
    <source>
        <strain evidence="1 2">X32</strain>
        <plasmid evidence="1 2">unnamed3</plasmid>
    </source>
</reference>
<name>A0A4P7LJ10_9BURK</name>
<geneLocation type="plasmid" evidence="1">
    <name>unnamed3</name>
</geneLocation>
<gene>
    <name evidence="1" type="ORF">E0W60_34340</name>
</gene>
<accession>A0A4P7LJ10</accession>
<sequence>MRAEKGTGQSDNEWVTERLYSWGAWAARGNQRNGYGESCLTLEEIRSMPVRAYIPVSEPECDRTHEELRKLPLEWFQLAGLVYIRQMPVHLAARELGMSRAKAYRVQELVLKGLEFLIKNPGLKDPPLHRLLKT</sequence>
<dbReference type="OrthoDB" id="8637336at2"/>
<evidence type="ECO:0000313" key="1">
    <source>
        <dbReference type="EMBL" id="QBY56140.1"/>
    </source>
</evidence>
<keyword evidence="1" id="KW-0614">Plasmid</keyword>